<organism evidence="1 2">
    <name type="scientific">Xanthomonas oryzae pv. leersiae</name>
    <dbReference type="NCBI Taxonomy" id="3112258"/>
    <lineage>
        <taxon>Bacteria</taxon>
        <taxon>Pseudomonadati</taxon>
        <taxon>Pseudomonadota</taxon>
        <taxon>Gammaproteobacteria</taxon>
        <taxon>Lysobacterales</taxon>
        <taxon>Lysobacteraceae</taxon>
        <taxon>Xanthomonas</taxon>
    </lineage>
</organism>
<name>A0AAJ6GWJ7_9XANT</name>
<gene>
    <name evidence="1" type="ORF">QN060_14650</name>
</gene>
<dbReference type="AlphaFoldDB" id="A0AAJ6GWJ7"/>
<dbReference type="Proteomes" id="UP001228059">
    <property type="component" value="Chromosome"/>
</dbReference>
<evidence type="ECO:0000313" key="1">
    <source>
        <dbReference type="EMBL" id="WIX05470.1"/>
    </source>
</evidence>
<reference evidence="1 2" key="1">
    <citation type="submission" date="2023-05" db="EMBL/GenBank/DDBJ databases">
        <title>Complete Genome Resource of Xanthomonas oryzae pv. leersiae Strain YNJC Isolated From Plateau Japonica Rice in Southwest China.</title>
        <authorList>
            <person name="Aa X."/>
            <person name="Mei L."/>
            <person name="Liu P."/>
            <person name="Yang Y."/>
            <person name="Tang C."/>
            <person name="Zhang F."/>
            <person name="Dong C."/>
            <person name="Wang B."/>
            <person name="Chen X."/>
            <person name="Dai L."/>
        </authorList>
    </citation>
    <scope>NUCLEOTIDE SEQUENCE [LARGE SCALE GENOMIC DNA]</scope>
    <source>
        <strain evidence="1 2">YNJC</strain>
    </source>
</reference>
<sequence>MDEKIASARKVKVGQRDWSTDVTVTEAICNITVAVSCRFFNYSLKKKMIGAADLQRTDPVLTSVIDLGPTQQQRDTLAKGIE</sequence>
<dbReference type="EMBL" id="CP127225">
    <property type="protein sequence ID" value="WIX05470.1"/>
    <property type="molecule type" value="Genomic_DNA"/>
</dbReference>
<evidence type="ECO:0000313" key="2">
    <source>
        <dbReference type="Proteomes" id="UP001228059"/>
    </source>
</evidence>
<accession>A0AAJ6GWJ7</accession>
<proteinExistence type="predicted"/>
<protein>
    <submittedName>
        <fullName evidence="1">Uncharacterized protein</fullName>
    </submittedName>
</protein>
<dbReference type="RefSeq" id="WP_053503598.1">
    <property type="nucleotide sequence ID" value="NZ_CP127225.1"/>
</dbReference>